<evidence type="ECO:0000313" key="4">
    <source>
        <dbReference type="Proteomes" id="UP001153269"/>
    </source>
</evidence>
<gene>
    <name evidence="3" type="ORF">PLEPLA_LOCUS47368</name>
</gene>
<dbReference type="EMBL" id="CADEAL010004436">
    <property type="protein sequence ID" value="CAB1459531.1"/>
    <property type="molecule type" value="Genomic_DNA"/>
</dbReference>
<proteinExistence type="predicted"/>
<dbReference type="Pfam" id="PF00536">
    <property type="entry name" value="SAM_1"/>
    <property type="match status" value="1"/>
</dbReference>
<dbReference type="InterPro" id="IPR001660">
    <property type="entry name" value="SAM"/>
</dbReference>
<dbReference type="PANTHER" id="PTHR12776:SF2">
    <property type="entry name" value="KAZRIN ISOFORM X1"/>
    <property type="match status" value="1"/>
</dbReference>
<keyword evidence="4" id="KW-1185">Reference proteome</keyword>
<protein>
    <recommendedName>
        <fullName evidence="2">SAM domain-containing protein</fullName>
    </recommendedName>
</protein>
<dbReference type="InterPro" id="IPR037614">
    <property type="entry name" value="Kazrin"/>
</dbReference>
<dbReference type="InterPro" id="IPR013761">
    <property type="entry name" value="SAM/pointed_sf"/>
</dbReference>
<evidence type="ECO:0000256" key="1">
    <source>
        <dbReference type="SAM" id="MobiDB-lite"/>
    </source>
</evidence>
<dbReference type="AlphaFoldDB" id="A0A9N7VWG5"/>
<accession>A0A9N7VWG5</accession>
<feature type="compositionally biased region" description="Polar residues" evidence="1">
    <location>
        <begin position="1"/>
        <end position="10"/>
    </location>
</feature>
<sequence length="357" mass="40214">MPHLNLSRTNPDSDSLTQQSLSDGEEQLDRLQQAELTRTTCMSLWRAGAVQAWMEVVMGMPMYIRACSENIKSGKSWVWESVTSSIAGKLRLAIEDYRRAEGDQGLSKASEMDHHWVSTSWLSDVGLPQYSQTFQSNLVDGRVLNSLSRRDLERFLNIGDQFHQTSLLLAIQLLQILSFDKEALQARRAKCEHQDWDPIVWTCHRVMKWIRDIDLKEFADNLQGKGINGAVLALDPSFDTDAMAKALCIPGNKHMLHRHLYEEMKSLAVHHSNSEQANEVIGSSSPVAVNRFAEERASIRRTGKSPLRLRANNHSVERSLGFHGSCGSLPREARVQAVPRARGSPMHTYKGVEITNV</sequence>
<evidence type="ECO:0000259" key="2">
    <source>
        <dbReference type="PROSITE" id="PS50105"/>
    </source>
</evidence>
<reference evidence="3" key="1">
    <citation type="submission" date="2020-03" db="EMBL/GenBank/DDBJ databases">
        <authorList>
            <person name="Weist P."/>
        </authorList>
    </citation>
    <scope>NUCLEOTIDE SEQUENCE</scope>
</reference>
<name>A0A9N7VWG5_PLEPL</name>
<dbReference type="Gene3D" id="1.10.150.50">
    <property type="entry name" value="Transcription Factor, Ets-1"/>
    <property type="match status" value="3"/>
</dbReference>
<evidence type="ECO:0000313" key="3">
    <source>
        <dbReference type="EMBL" id="CAB1459531.1"/>
    </source>
</evidence>
<dbReference type="PANTHER" id="PTHR12776">
    <property type="entry name" value="KAZRIN-RELATED"/>
    <property type="match status" value="1"/>
</dbReference>
<dbReference type="Proteomes" id="UP001153269">
    <property type="component" value="Unassembled WGS sequence"/>
</dbReference>
<dbReference type="Pfam" id="PF07647">
    <property type="entry name" value="SAM_2"/>
    <property type="match status" value="1"/>
</dbReference>
<dbReference type="SUPFAM" id="SSF47769">
    <property type="entry name" value="SAM/Pointed domain"/>
    <property type="match status" value="2"/>
</dbReference>
<feature type="region of interest" description="Disordered" evidence="1">
    <location>
        <begin position="1"/>
        <end position="26"/>
    </location>
</feature>
<dbReference type="SMART" id="SM00454">
    <property type="entry name" value="SAM"/>
    <property type="match status" value="2"/>
</dbReference>
<organism evidence="3 4">
    <name type="scientific">Pleuronectes platessa</name>
    <name type="common">European plaice</name>
    <dbReference type="NCBI Taxonomy" id="8262"/>
    <lineage>
        <taxon>Eukaryota</taxon>
        <taxon>Metazoa</taxon>
        <taxon>Chordata</taxon>
        <taxon>Craniata</taxon>
        <taxon>Vertebrata</taxon>
        <taxon>Euteleostomi</taxon>
        <taxon>Actinopterygii</taxon>
        <taxon>Neopterygii</taxon>
        <taxon>Teleostei</taxon>
        <taxon>Neoteleostei</taxon>
        <taxon>Acanthomorphata</taxon>
        <taxon>Carangaria</taxon>
        <taxon>Pleuronectiformes</taxon>
        <taxon>Pleuronectoidei</taxon>
        <taxon>Pleuronectidae</taxon>
        <taxon>Pleuronectes</taxon>
    </lineage>
</organism>
<dbReference type="PROSITE" id="PS50105">
    <property type="entry name" value="SAM_DOMAIN"/>
    <property type="match status" value="1"/>
</dbReference>
<feature type="compositionally biased region" description="Low complexity" evidence="1">
    <location>
        <begin position="12"/>
        <end position="22"/>
    </location>
</feature>
<comment type="caution">
    <text evidence="3">The sequence shown here is derived from an EMBL/GenBank/DDBJ whole genome shotgun (WGS) entry which is preliminary data.</text>
</comment>
<feature type="domain" description="SAM" evidence="2">
    <location>
        <begin position="121"/>
        <end position="177"/>
    </location>
</feature>